<feature type="region of interest" description="Disordered" evidence="1">
    <location>
        <begin position="623"/>
        <end position="643"/>
    </location>
</feature>
<feature type="transmembrane region" description="Helical" evidence="2">
    <location>
        <begin position="655"/>
        <end position="675"/>
    </location>
</feature>
<organism evidence="3 4">
    <name type="scientific">Methanobrevibacter gottschalkii DSM 11977</name>
    <dbReference type="NCBI Taxonomy" id="1122229"/>
    <lineage>
        <taxon>Archaea</taxon>
        <taxon>Methanobacteriati</taxon>
        <taxon>Methanobacteriota</taxon>
        <taxon>Methanomada group</taxon>
        <taxon>Methanobacteria</taxon>
        <taxon>Methanobacteriales</taxon>
        <taxon>Methanobacteriaceae</taxon>
        <taxon>Methanobrevibacter</taxon>
    </lineage>
</organism>
<dbReference type="Proteomes" id="UP000271783">
    <property type="component" value="Unassembled WGS sequence"/>
</dbReference>
<keyword evidence="4" id="KW-1185">Reference proteome</keyword>
<comment type="caution">
    <text evidence="3">The sequence shown here is derived from an EMBL/GenBank/DDBJ whole genome shotgun (WGS) entry which is preliminary data.</text>
</comment>
<dbReference type="SMART" id="SM00710">
    <property type="entry name" value="PbH1"/>
    <property type="match status" value="8"/>
</dbReference>
<proteinExistence type="predicted"/>
<dbReference type="InterPro" id="IPR011050">
    <property type="entry name" value="Pectin_lyase_fold/virulence"/>
</dbReference>
<dbReference type="Gene3D" id="2.160.20.10">
    <property type="entry name" value="Single-stranded right-handed beta-helix, Pectin lyase-like"/>
    <property type="match status" value="1"/>
</dbReference>
<protein>
    <recommendedName>
        <fullName evidence="5">Parallel beta-helix repeat protein</fullName>
    </recommendedName>
</protein>
<dbReference type="InterPro" id="IPR012334">
    <property type="entry name" value="Pectin_lyas_fold"/>
</dbReference>
<dbReference type="PROSITE" id="PS51257">
    <property type="entry name" value="PROKAR_LIPOPROTEIN"/>
    <property type="match status" value="1"/>
</dbReference>
<feature type="compositionally biased region" description="Low complexity" evidence="1">
    <location>
        <begin position="623"/>
        <end position="639"/>
    </location>
</feature>
<accession>A0A3N5B144</accession>
<sequence length="682" mass="73828">MGRGFKLKIDKFLLLILIFFILLSCVSLVSASNTVDTNLTHDASSDANIGINDIESYSSGVFSDDVKSTGNVIVNQRNYKMYFDDSNVLKKEYGGKIIAFSGKFTDKGVITIDSENTKITGRNTLFNNTVFNIKSNGVMLTNLNFVLNKEFSDNEGACVLINGDNVTVYNVDIDYNVPKNVTGFGIYSNGLDESLSDVKLVNNTVRLHGNALNDGYNYGVVLTNTRDAIVYGNIIDCQLPLRAVNWMAEIYGGISMDAVSGLAAGSCNGLRLSNNYIRCVVNGVAQGEPTLDAVLIYACHNSTIENNTIIENDYVTKKGDVNYLYGLDLYLSNDVVIYGNDIHIRTSGGKEAHGTAYPIQVTGQAENILIAFNNLSSYSNGPNIGIYSQNYYGVTHLDIISNFINVTGHASKHSWALVAGIEVQDSDDRIMNNTIIVDTVNKFEKGYNVYGISYSQRTDGDHNYNIQYNNVSTNSDHAVALKGSGSSTVSNSIVANNILKGRKYGGNRAAYITGGTGNVIINNTDGSRPVHKMTDDEYSDNLKFYLSSPFKGNGLGLGWLDGDGNSIIGNGDRNGNSLNNGNSGLVNNKVYGNNLNYSESQARNGVLNSTYYTYGSSGTDIASASSSSGSGAGSSNSESSDVKSYEVTKKINDNLIHIPIVIMAVIALILLIIGYKRKEHKE</sequence>
<evidence type="ECO:0000313" key="3">
    <source>
        <dbReference type="EMBL" id="RPF50879.1"/>
    </source>
</evidence>
<dbReference type="InterPro" id="IPR006626">
    <property type="entry name" value="PbH1"/>
</dbReference>
<evidence type="ECO:0008006" key="5">
    <source>
        <dbReference type="Google" id="ProtNLM"/>
    </source>
</evidence>
<evidence type="ECO:0000313" key="4">
    <source>
        <dbReference type="Proteomes" id="UP000271783"/>
    </source>
</evidence>
<evidence type="ECO:0000256" key="2">
    <source>
        <dbReference type="SAM" id="Phobius"/>
    </source>
</evidence>
<keyword evidence="2" id="KW-0472">Membrane</keyword>
<keyword evidence="2" id="KW-1133">Transmembrane helix</keyword>
<gene>
    <name evidence="3" type="ORF">EDC42_1536</name>
</gene>
<evidence type="ECO:0000256" key="1">
    <source>
        <dbReference type="SAM" id="MobiDB-lite"/>
    </source>
</evidence>
<name>A0A3N5B144_9EURY</name>
<dbReference type="EMBL" id="RKRG01000003">
    <property type="protein sequence ID" value="RPF50879.1"/>
    <property type="molecule type" value="Genomic_DNA"/>
</dbReference>
<reference evidence="3 4" key="1">
    <citation type="submission" date="2018-11" db="EMBL/GenBank/DDBJ databases">
        <title>Genomic Encyclopedia of Type Strains, Phase IV (KMG-IV): sequencing the most valuable type-strain genomes for metagenomic binning, comparative biology and taxonomic classification.</title>
        <authorList>
            <person name="Goeker M."/>
        </authorList>
    </citation>
    <scope>NUCLEOTIDE SEQUENCE [LARGE SCALE GENOMIC DNA]</scope>
    <source>
        <strain evidence="3 4">DSM 11977</strain>
    </source>
</reference>
<dbReference type="SUPFAM" id="SSF51126">
    <property type="entry name" value="Pectin lyase-like"/>
    <property type="match status" value="2"/>
</dbReference>
<dbReference type="AlphaFoldDB" id="A0A3N5B144"/>
<keyword evidence="2" id="KW-0812">Transmembrane</keyword>